<feature type="chain" id="PRO_5013850749" evidence="1">
    <location>
        <begin position="22"/>
        <end position="294"/>
    </location>
</feature>
<keyword evidence="1" id="KW-0732">Signal</keyword>
<proteinExistence type="predicted"/>
<evidence type="ECO:0000256" key="1">
    <source>
        <dbReference type="SAM" id="SignalP"/>
    </source>
</evidence>
<protein>
    <submittedName>
        <fullName evidence="2">Uncharacterized protein</fullName>
    </submittedName>
</protein>
<dbReference type="Proteomes" id="UP000228945">
    <property type="component" value="Chromosome"/>
</dbReference>
<dbReference type="KEGG" id="cmb:CSW64_02615"/>
<reference evidence="2 3" key="1">
    <citation type="submission" date="2017-10" db="EMBL/GenBank/DDBJ databases">
        <title>Genome sequence of Caulobacter mirabilis FWC38.</title>
        <authorList>
            <person name="Fiebig A."/>
            <person name="Crosson S."/>
        </authorList>
    </citation>
    <scope>NUCLEOTIDE SEQUENCE [LARGE SCALE GENOMIC DNA]</scope>
    <source>
        <strain evidence="2 3">FWC 38</strain>
    </source>
</reference>
<keyword evidence="3" id="KW-1185">Reference proteome</keyword>
<accession>A0A2D2ATP8</accession>
<organism evidence="2 3">
    <name type="scientific">Caulobacter mirabilis</name>
    <dbReference type="NCBI Taxonomy" id="69666"/>
    <lineage>
        <taxon>Bacteria</taxon>
        <taxon>Pseudomonadati</taxon>
        <taxon>Pseudomonadota</taxon>
        <taxon>Alphaproteobacteria</taxon>
        <taxon>Caulobacterales</taxon>
        <taxon>Caulobacteraceae</taxon>
        <taxon>Caulobacter</taxon>
    </lineage>
</organism>
<dbReference type="PROSITE" id="PS51257">
    <property type="entry name" value="PROKAR_LIPOPROTEIN"/>
    <property type="match status" value="1"/>
</dbReference>
<name>A0A2D2ATP8_9CAUL</name>
<dbReference type="EMBL" id="CP024201">
    <property type="protein sequence ID" value="ATQ41384.1"/>
    <property type="molecule type" value="Genomic_DNA"/>
</dbReference>
<dbReference type="AlphaFoldDB" id="A0A2D2ATP8"/>
<gene>
    <name evidence="2" type="ORF">CSW64_02615</name>
</gene>
<evidence type="ECO:0000313" key="3">
    <source>
        <dbReference type="Proteomes" id="UP000228945"/>
    </source>
</evidence>
<evidence type="ECO:0000313" key="2">
    <source>
        <dbReference type="EMBL" id="ATQ41384.1"/>
    </source>
</evidence>
<feature type="signal peptide" evidence="1">
    <location>
        <begin position="1"/>
        <end position="21"/>
    </location>
</feature>
<sequence>MMKLWIVGLALVLAGCGTLPAREAGAFRTLAAADRDAFVALAAKESETVNAIALARPGGSLERDNCDIGGSGACELLVAFPDGASFRLAPTASETRALITALAAYGDAMAELAEAQDVAAAQAAAGRAGAAVKGLVAVIPGAPTLAGPIVDGVVWASNQGLVEKRRAALRQAAERADPAVRLAAERMGRVSDRLKSNLERAAVMKLDAAWEAWQRAPDDATRQAQFALAATAAVDVNAARQVRTDYRPLADGHATLVQALRGGGDPAAALGELQTFVGILTAAKSAMAETETPA</sequence>